<dbReference type="EMBL" id="AGYG01000009">
    <property type="protein sequence ID" value="ENZ41874.1"/>
    <property type="molecule type" value="Genomic_DNA"/>
</dbReference>
<accession>R0BA23</accession>
<feature type="compositionally biased region" description="Basic and acidic residues" evidence="1">
    <location>
        <begin position="67"/>
        <end position="78"/>
    </location>
</feature>
<dbReference type="Pfam" id="PF19598">
    <property type="entry name" value="DUF6103"/>
    <property type="match status" value="1"/>
</dbReference>
<evidence type="ECO:0000256" key="1">
    <source>
        <dbReference type="SAM" id="MobiDB-lite"/>
    </source>
</evidence>
<dbReference type="InterPro" id="IPR046085">
    <property type="entry name" value="DUF6103"/>
</dbReference>
<dbReference type="AlphaFoldDB" id="R0BA23"/>
<dbReference type="PATRIC" id="fig|997897.5.peg.1331"/>
<organism evidence="2 3">
    <name type="scientific">Enterocloster bolteae 90B8</name>
    <dbReference type="NCBI Taxonomy" id="997897"/>
    <lineage>
        <taxon>Bacteria</taxon>
        <taxon>Bacillati</taxon>
        <taxon>Bacillota</taxon>
        <taxon>Clostridia</taxon>
        <taxon>Lachnospirales</taxon>
        <taxon>Lachnospiraceae</taxon>
        <taxon>Enterocloster</taxon>
    </lineage>
</organism>
<evidence type="ECO:0000313" key="2">
    <source>
        <dbReference type="EMBL" id="ENZ41874.1"/>
    </source>
</evidence>
<comment type="caution">
    <text evidence="2">The sequence shown here is derived from an EMBL/GenBank/DDBJ whole genome shotgun (WGS) entry which is preliminary data.</text>
</comment>
<dbReference type="Proteomes" id="UP000013041">
    <property type="component" value="Unassembled WGS sequence"/>
</dbReference>
<name>R0BA23_9FIRM</name>
<gene>
    <name evidence="2" type="ORF">HMPREF1097_01250</name>
</gene>
<dbReference type="HOGENOM" id="CLU_182244_1_0_9"/>
<reference evidence="2 3" key="1">
    <citation type="submission" date="2013-01" db="EMBL/GenBank/DDBJ databases">
        <title>The Genome Sequence of Clostridium bolteae 90B8.</title>
        <authorList>
            <consortium name="The Broad Institute Genome Sequencing Platform"/>
            <person name="Earl A."/>
            <person name="Ward D."/>
            <person name="Feldgarden M."/>
            <person name="Gevers D."/>
            <person name="Courvalin P."/>
            <person name="Lambert T."/>
            <person name="Walker B."/>
            <person name="Young S.K."/>
            <person name="Zeng Q."/>
            <person name="Gargeya S."/>
            <person name="Fitzgerald M."/>
            <person name="Haas B."/>
            <person name="Abouelleil A."/>
            <person name="Alvarado L."/>
            <person name="Arachchi H.M."/>
            <person name="Berlin A.M."/>
            <person name="Chapman S.B."/>
            <person name="Dewar J."/>
            <person name="Goldberg J."/>
            <person name="Griggs A."/>
            <person name="Gujja S."/>
            <person name="Hansen M."/>
            <person name="Howarth C."/>
            <person name="Imamovic A."/>
            <person name="Larimer J."/>
            <person name="McCowan C."/>
            <person name="Murphy C."/>
            <person name="Neiman D."/>
            <person name="Pearson M."/>
            <person name="Priest M."/>
            <person name="Roberts A."/>
            <person name="Saif S."/>
            <person name="Shea T."/>
            <person name="Sisk P."/>
            <person name="Sykes S."/>
            <person name="Wortman J."/>
            <person name="Nusbaum C."/>
            <person name="Birren B."/>
        </authorList>
    </citation>
    <scope>NUCLEOTIDE SEQUENCE [LARGE SCALE GENOMIC DNA]</scope>
    <source>
        <strain evidence="2 3">90B8</strain>
    </source>
</reference>
<dbReference type="RefSeq" id="WP_002571521.1">
    <property type="nucleotide sequence ID" value="NZ_KB851149.1"/>
</dbReference>
<evidence type="ECO:0000313" key="3">
    <source>
        <dbReference type="Proteomes" id="UP000013041"/>
    </source>
</evidence>
<sequence>MKKATIQLKYDEEKLTALEKYMKKKEADLETELQQTLQKLYEKYVPPAVREYIESRETGEGKTGTRSTERRNSGREPVENEGMDPEEEAWKPES</sequence>
<proteinExistence type="predicted"/>
<feature type="region of interest" description="Disordered" evidence="1">
    <location>
        <begin position="52"/>
        <end position="94"/>
    </location>
</feature>
<protein>
    <submittedName>
        <fullName evidence="2">Uncharacterized protein</fullName>
    </submittedName>
</protein>